<dbReference type="RefSeq" id="XP_025480112.1">
    <property type="nucleotide sequence ID" value="XM_025628911.1"/>
</dbReference>
<feature type="domain" description="LysM" evidence="3">
    <location>
        <begin position="214"/>
        <end position="240"/>
    </location>
</feature>
<evidence type="ECO:0000313" key="4">
    <source>
        <dbReference type="EMBL" id="PYH34634.1"/>
    </source>
</evidence>
<name>A0A318YKJ9_ASPNB</name>
<gene>
    <name evidence="4" type="ORF">BO87DRAFT_458984</name>
</gene>
<dbReference type="PANTHER" id="PTHR47700">
    <property type="entry name" value="V CHITINASE, PUTATIVE (AFU_ORTHOLOGUE AFUA_6G13720)-RELATED"/>
    <property type="match status" value="1"/>
</dbReference>
<dbReference type="AlphaFoldDB" id="A0A318YKJ9"/>
<reference evidence="4" key="1">
    <citation type="submission" date="2016-12" db="EMBL/GenBank/DDBJ databases">
        <title>The genomes of Aspergillus section Nigri reveals drivers in fungal speciation.</title>
        <authorList>
            <consortium name="DOE Joint Genome Institute"/>
            <person name="Vesth T.C."/>
            <person name="Nybo J."/>
            <person name="Theobald S."/>
            <person name="Brandl J."/>
            <person name="Frisvad J.C."/>
            <person name="Nielsen K.F."/>
            <person name="Lyhne E.K."/>
            <person name="Kogle M.E."/>
            <person name="Kuo A."/>
            <person name="Riley R."/>
            <person name="Clum A."/>
            <person name="Nolan M."/>
            <person name="Lipzen A."/>
            <person name="Salamov A."/>
            <person name="Henrissat B."/>
            <person name="Wiebenga A."/>
            <person name="De Vries R.P."/>
            <person name="Grigoriev I.V."/>
            <person name="Mortensen U.H."/>
            <person name="Andersen M.R."/>
            <person name="Baker S.E."/>
        </authorList>
    </citation>
    <scope>NUCLEOTIDE SEQUENCE [LARGE SCALE GENOMIC DNA]</scope>
    <source>
        <strain evidence="4">CBS 115656</strain>
    </source>
</reference>
<dbReference type="PANTHER" id="PTHR47700:SF2">
    <property type="entry name" value="CHITINASE"/>
    <property type="match status" value="1"/>
</dbReference>
<dbReference type="EMBL" id="KZ821459">
    <property type="protein sequence ID" value="PYH34634.1"/>
    <property type="molecule type" value="Genomic_DNA"/>
</dbReference>
<keyword evidence="2" id="KW-0843">Virulence</keyword>
<organism evidence="4 5">
    <name type="scientific">Aspergillus neoniger (strain CBS 115656)</name>
    <dbReference type="NCBI Taxonomy" id="1448310"/>
    <lineage>
        <taxon>Eukaryota</taxon>
        <taxon>Fungi</taxon>
        <taxon>Dikarya</taxon>
        <taxon>Ascomycota</taxon>
        <taxon>Pezizomycotina</taxon>
        <taxon>Eurotiomycetes</taxon>
        <taxon>Eurotiomycetidae</taxon>
        <taxon>Eurotiales</taxon>
        <taxon>Aspergillaceae</taxon>
        <taxon>Aspergillus</taxon>
        <taxon>Aspergillus subgen. Circumdati</taxon>
    </lineage>
</organism>
<sequence length="240" mass="25249">MLLNFAIYNPLNDSQTHSTIYACTTANDTATSSVARWTAYADNNTTNTSSVNLELGVWGSVADSAHSQLLGALDDVESYIGSVMETDFVFGYSGKAVVGLYIGGGFYASSTAATVMDQMRTYVASGEVSSQMVLQYCGSTANYIVGLAVNMDGDLPAVQQLMKTWSDAACVSGFDSYTDIESTLNIKSQSSHNTSMATSRSAASGVSSRSDTCSTVQVVSGDSCSSLVTECGITATEFYE</sequence>
<dbReference type="OrthoDB" id="73875at2759"/>
<proteinExistence type="predicted"/>
<keyword evidence="5" id="KW-1185">Reference proteome</keyword>
<dbReference type="Proteomes" id="UP000247647">
    <property type="component" value="Unassembled WGS sequence"/>
</dbReference>
<evidence type="ECO:0000256" key="2">
    <source>
        <dbReference type="ARBA" id="ARBA00023026"/>
    </source>
</evidence>
<dbReference type="GeneID" id="37131367"/>
<evidence type="ECO:0000259" key="3">
    <source>
        <dbReference type="PROSITE" id="PS51782"/>
    </source>
</evidence>
<accession>A0A318YKJ9</accession>
<dbReference type="InterPro" id="IPR018392">
    <property type="entry name" value="LysM"/>
</dbReference>
<protein>
    <recommendedName>
        <fullName evidence="3">LysM domain-containing protein</fullName>
    </recommendedName>
</protein>
<dbReference type="GO" id="GO:0008061">
    <property type="term" value="F:chitin binding"/>
    <property type="evidence" value="ECO:0007669"/>
    <property type="project" value="UniProtKB-KW"/>
</dbReference>
<dbReference type="InterPro" id="IPR053214">
    <property type="entry name" value="LysM12-like"/>
</dbReference>
<evidence type="ECO:0000256" key="1">
    <source>
        <dbReference type="ARBA" id="ARBA00022669"/>
    </source>
</evidence>
<evidence type="ECO:0000313" key="5">
    <source>
        <dbReference type="Proteomes" id="UP000247647"/>
    </source>
</evidence>
<keyword evidence="1" id="KW-0147">Chitin-binding</keyword>
<dbReference type="PROSITE" id="PS51782">
    <property type="entry name" value="LYSM"/>
    <property type="match status" value="1"/>
</dbReference>